<reference evidence="1" key="2">
    <citation type="submission" date="2025-09" db="UniProtKB">
        <authorList>
            <consortium name="EnsemblPlants"/>
        </authorList>
    </citation>
    <scope>IDENTIFICATION</scope>
</reference>
<dbReference type="Proteomes" id="UP001732700">
    <property type="component" value="Chromosome 3D"/>
</dbReference>
<proteinExistence type="predicted"/>
<accession>A0ACD5W5L1</accession>
<evidence type="ECO:0000313" key="1">
    <source>
        <dbReference type="EnsemblPlants" id="AVESA.00010b.r2.3DG0569440.1.CDS"/>
    </source>
</evidence>
<keyword evidence="2" id="KW-1185">Reference proteome</keyword>
<organism evidence="1 2">
    <name type="scientific">Avena sativa</name>
    <name type="common">Oat</name>
    <dbReference type="NCBI Taxonomy" id="4498"/>
    <lineage>
        <taxon>Eukaryota</taxon>
        <taxon>Viridiplantae</taxon>
        <taxon>Streptophyta</taxon>
        <taxon>Embryophyta</taxon>
        <taxon>Tracheophyta</taxon>
        <taxon>Spermatophyta</taxon>
        <taxon>Magnoliopsida</taxon>
        <taxon>Liliopsida</taxon>
        <taxon>Poales</taxon>
        <taxon>Poaceae</taxon>
        <taxon>BOP clade</taxon>
        <taxon>Pooideae</taxon>
        <taxon>Poodae</taxon>
        <taxon>Poeae</taxon>
        <taxon>Poeae Chloroplast Group 1 (Aveneae type)</taxon>
        <taxon>Aveninae</taxon>
        <taxon>Avena</taxon>
    </lineage>
</organism>
<protein>
    <submittedName>
        <fullName evidence="1">Uncharacterized protein</fullName>
    </submittedName>
</protein>
<sequence length="766" mass="87696">MATVHDICVAAGINIVTAVAFLLAFAFLRLQPINDRVYFPKWYLKGMRDSPSSAGTAVTKYVNINLRSYLKFLSWMPAALKMPDDELIEHAGLDSVIYLRIYRTGLKIFVPITILAFAVLVPVNLTNDTLDTLNVVHSDIDNLSISNIPYGSKRFVAHVIMAYAFTFWTCYVLLKEYEIVATMRLCFLASEKRRPDQFTVLVRNIPPDPDESVSELVEHFFLVNHPDHYLRHQVVYDANKLADLVEKKKKMRNWLDYYQLKFERKSERPTTKTGWLGCFGSTVDAIDYCKSEIEKIGKEEIEERKKVMKDPKSIMPASFVSFRSRWGAAVCAQTQQTSNPTTWLTEWAPEPRDVYWNNLSIPFVSLTVRRLIVAVAFFFLNFFYVVPIALVQALASLEGIEKTLPFLKPLIEIPTIKSVIQGFLPGIALKIFLIVLPTILMLMSQFEGLISHSSLERRTASKYFIFLFFNVFLGSVITGSALEQLKTYLHQSANDIPKTIGVAIPMKATFFITYVMVDGWSGVALEITRIRAFVIYHLKNWFLVKTEKDREEAMDPGSICFYWSEPRIQLYFLLGLVYAAVTPILLPFILVFFALAYVVYRHQIINVYNQRYESGAQFWPQVHLRIIVALIVSQLLLLGLLSTKGLEEATPALIVLPVLTIWFHKYCKNRFEPAFVRNPIQEAMKKDILERAREPNFDLKSYLADAYLHPVFKSDEVDKFYVADDPGAEEVIVATKRHSRRTTPAPSVQSKDGSDRLLLPESVLER</sequence>
<evidence type="ECO:0000313" key="2">
    <source>
        <dbReference type="Proteomes" id="UP001732700"/>
    </source>
</evidence>
<name>A0ACD5W5L1_AVESA</name>
<reference evidence="1" key="1">
    <citation type="submission" date="2021-05" db="EMBL/GenBank/DDBJ databases">
        <authorList>
            <person name="Scholz U."/>
            <person name="Mascher M."/>
            <person name="Fiebig A."/>
        </authorList>
    </citation>
    <scope>NUCLEOTIDE SEQUENCE [LARGE SCALE GENOMIC DNA]</scope>
</reference>
<dbReference type="EnsemblPlants" id="AVESA.00010b.r2.3DG0569440.1">
    <property type="protein sequence ID" value="AVESA.00010b.r2.3DG0569440.1.CDS"/>
    <property type="gene ID" value="AVESA.00010b.r2.3DG0569440"/>
</dbReference>